<protein>
    <submittedName>
        <fullName evidence="1">Uncharacterized protein</fullName>
    </submittedName>
</protein>
<sequence length="412" mass="44349">MKPIRGSQLTPNNVQEECIRVPKVYDWVFDAITTDTGIVLPDECAAAVDLAVAEGRTPLDVTCEVPDVGGFFPLDPPDTDGNALCTVSSRIERREIVVNGTPREIAIVKVIFTIRPLITILDSEGAVICSFRPTISESRRLAVCAPEPFTSDNVFCRIISLNCDTNFIETGIPDLGLQVMLDICFEVQVEAEVKLEVLAKFCFPRENDIEIPTAGVCPPFEWPEQCNFFPRDNCDCQAFVDTDPITGLVPITFDASLFDAPLAAGSYTTELNAEICDNCTLAGSTLQWIVEDFVIPTGTGTGTVDQSFTFTAEEIGMPECTEVLGITTMTVEGAGTVNFADPGVADRTVLFTLTLVENIGSLDDAYAITLTDLAGAPLVTFAGAGVGFVPDEDLVVQDCVTFPNLLGDTTLL</sequence>
<gene>
    <name evidence="1" type="ORF">F4V44_24650</name>
</gene>
<accession>A0A5J5H158</accession>
<organism evidence="1 2">
    <name type="scientific">Niallia endozanthoxylica</name>
    <dbReference type="NCBI Taxonomy" id="2036016"/>
    <lineage>
        <taxon>Bacteria</taxon>
        <taxon>Bacillati</taxon>
        <taxon>Bacillota</taxon>
        <taxon>Bacilli</taxon>
        <taxon>Bacillales</taxon>
        <taxon>Bacillaceae</taxon>
        <taxon>Niallia</taxon>
    </lineage>
</organism>
<comment type="caution">
    <text evidence="1">The sequence shown here is derived from an EMBL/GenBank/DDBJ whole genome shotgun (WGS) entry which is preliminary data.</text>
</comment>
<dbReference type="AlphaFoldDB" id="A0A5J5H158"/>
<dbReference type="EMBL" id="VYKL01000049">
    <property type="protein sequence ID" value="KAA9013573.1"/>
    <property type="molecule type" value="Genomic_DNA"/>
</dbReference>
<evidence type="ECO:0000313" key="2">
    <source>
        <dbReference type="Proteomes" id="UP000326671"/>
    </source>
</evidence>
<dbReference type="RefSeq" id="WP_150442658.1">
    <property type="nucleotide sequence ID" value="NZ_VYKL01000049.1"/>
</dbReference>
<name>A0A5J5H158_9BACI</name>
<reference evidence="1 2" key="1">
    <citation type="submission" date="2019-09" db="EMBL/GenBank/DDBJ databases">
        <title>Whole genome sequences of isolates from the Mars Exploration Rovers.</title>
        <authorList>
            <person name="Seuylemezian A."/>
            <person name="Vaishampayan P."/>
        </authorList>
    </citation>
    <scope>NUCLEOTIDE SEQUENCE [LARGE SCALE GENOMIC DNA]</scope>
    <source>
        <strain evidence="1 2">MER_TA_151</strain>
    </source>
</reference>
<dbReference type="OrthoDB" id="2680078at2"/>
<evidence type="ECO:0000313" key="1">
    <source>
        <dbReference type="EMBL" id="KAA9013573.1"/>
    </source>
</evidence>
<dbReference type="Proteomes" id="UP000326671">
    <property type="component" value="Unassembled WGS sequence"/>
</dbReference>
<proteinExistence type="predicted"/>
<keyword evidence="2" id="KW-1185">Reference proteome</keyword>